<evidence type="ECO:0000313" key="3">
    <source>
        <dbReference type="EMBL" id="SPD24689.1"/>
    </source>
</evidence>
<protein>
    <recommendedName>
        <fullName evidence="2">G-patch domain-containing protein</fullName>
    </recommendedName>
</protein>
<feature type="region of interest" description="Disordered" evidence="1">
    <location>
        <begin position="60"/>
        <end position="87"/>
    </location>
</feature>
<evidence type="ECO:0000259" key="2">
    <source>
        <dbReference type="PROSITE" id="PS50174"/>
    </source>
</evidence>
<organism evidence="3">
    <name type="scientific">Fagus sylvatica</name>
    <name type="common">Beechnut</name>
    <dbReference type="NCBI Taxonomy" id="28930"/>
    <lineage>
        <taxon>Eukaryota</taxon>
        <taxon>Viridiplantae</taxon>
        <taxon>Streptophyta</taxon>
        <taxon>Embryophyta</taxon>
        <taxon>Tracheophyta</taxon>
        <taxon>Spermatophyta</taxon>
        <taxon>Magnoliopsida</taxon>
        <taxon>eudicotyledons</taxon>
        <taxon>Gunneridae</taxon>
        <taxon>Pentapetalae</taxon>
        <taxon>rosids</taxon>
        <taxon>fabids</taxon>
        <taxon>Fagales</taxon>
        <taxon>Fagaceae</taxon>
        <taxon>Fagus</taxon>
    </lineage>
</organism>
<name>A0A2N9IKT1_FAGSY</name>
<dbReference type="Pfam" id="PF01585">
    <property type="entry name" value="G-patch"/>
    <property type="match status" value="1"/>
</dbReference>
<evidence type="ECO:0000256" key="1">
    <source>
        <dbReference type="SAM" id="MobiDB-lite"/>
    </source>
</evidence>
<sequence length="271" mass="30751">MSLKTPPPIQINFIEVLQEDWVLAIDDESWDDLEGKEEAHNTSWYIEDITEIEEEHYVTRGGKPFKPAYPEEDYPGRDPPPAREADKTKVVAGKLVRAIPCPRDHYILQPVVGEGLDASSRDFAFYSSSKTQATMERRSPHHSGVVIASIMKKMGYQSGMGLGKFNQGIKKLHEVYSQNAKCKYGLGYKEEMGEMPKNKHTMNGNFVKPGEGFPYCGFPEPRGGKLGFKIFFKTQLTLEDKALVEDKALMEDEADEDWMEPMDPEAMKMFI</sequence>
<reference evidence="3" key="1">
    <citation type="submission" date="2018-02" db="EMBL/GenBank/DDBJ databases">
        <authorList>
            <person name="Cohen D.B."/>
            <person name="Kent A.D."/>
        </authorList>
    </citation>
    <scope>NUCLEOTIDE SEQUENCE</scope>
</reference>
<accession>A0A2N9IKT1</accession>
<proteinExistence type="predicted"/>
<feature type="compositionally biased region" description="Basic and acidic residues" evidence="1">
    <location>
        <begin position="74"/>
        <end position="87"/>
    </location>
</feature>
<gene>
    <name evidence="3" type="ORF">FSB_LOCUS52571</name>
</gene>
<dbReference type="GO" id="GO:0003676">
    <property type="term" value="F:nucleic acid binding"/>
    <property type="evidence" value="ECO:0007669"/>
    <property type="project" value="InterPro"/>
</dbReference>
<dbReference type="PROSITE" id="PS50174">
    <property type="entry name" value="G_PATCH"/>
    <property type="match status" value="1"/>
</dbReference>
<dbReference type="EMBL" id="OIVN01005979">
    <property type="protein sequence ID" value="SPD24689.1"/>
    <property type="molecule type" value="Genomic_DNA"/>
</dbReference>
<dbReference type="AlphaFoldDB" id="A0A2N9IKT1"/>
<dbReference type="InterPro" id="IPR000467">
    <property type="entry name" value="G_patch_dom"/>
</dbReference>
<feature type="domain" description="G-patch" evidence="2">
    <location>
        <begin position="143"/>
        <end position="191"/>
    </location>
</feature>